<dbReference type="Proteomes" id="UP001432322">
    <property type="component" value="Unassembled WGS sequence"/>
</dbReference>
<dbReference type="EMBL" id="BTSY01000005">
    <property type="protein sequence ID" value="GMT27275.1"/>
    <property type="molecule type" value="Genomic_DNA"/>
</dbReference>
<dbReference type="AlphaFoldDB" id="A0AAV5W699"/>
<feature type="non-terminal residue" evidence="1">
    <location>
        <position position="90"/>
    </location>
</feature>
<evidence type="ECO:0000313" key="2">
    <source>
        <dbReference type="Proteomes" id="UP001432322"/>
    </source>
</evidence>
<sequence length="90" mass="9744">VRRVVRQQVHTECGHADVDAIAVRAFARVLRVDGTMRLLVPGEIGGGRIALPTLVAHAAGGRLPISLLAPSIIAIQRVQRVHCRFLISHL</sequence>
<comment type="caution">
    <text evidence="1">The sequence shown here is derived from an EMBL/GenBank/DDBJ whole genome shotgun (WGS) entry which is preliminary data.</text>
</comment>
<reference evidence="1" key="1">
    <citation type="submission" date="2023-10" db="EMBL/GenBank/DDBJ databases">
        <title>Genome assembly of Pristionchus species.</title>
        <authorList>
            <person name="Yoshida K."/>
            <person name="Sommer R.J."/>
        </authorList>
    </citation>
    <scope>NUCLEOTIDE SEQUENCE</scope>
    <source>
        <strain evidence="1">RS5133</strain>
    </source>
</reference>
<protein>
    <submittedName>
        <fullName evidence="1">Uncharacterized protein</fullName>
    </submittedName>
</protein>
<name>A0AAV5W699_9BILA</name>
<accession>A0AAV5W699</accession>
<gene>
    <name evidence="1" type="ORF">PFISCL1PPCAC_18572</name>
</gene>
<keyword evidence="2" id="KW-1185">Reference proteome</keyword>
<organism evidence="1 2">
    <name type="scientific">Pristionchus fissidentatus</name>
    <dbReference type="NCBI Taxonomy" id="1538716"/>
    <lineage>
        <taxon>Eukaryota</taxon>
        <taxon>Metazoa</taxon>
        <taxon>Ecdysozoa</taxon>
        <taxon>Nematoda</taxon>
        <taxon>Chromadorea</taxon>
        <taxon>Rhabditida</taxon>
        <taxon>Rhabditina</taxon>
        <taxon>Diplogasteromorpha</taxon>
        <taxon>Diplogasteroidea</taxon>
        <taxon>Neodiplogasteridae</taxon>
        <taxon>Pristionchus</taxon>
    </lineage>
</organism>
<feature type="non-terminal residue" evidence="1">
    <location>
        <position position="1"/>
    </location>
</feature>
<proteinExistence type="predicted"/>
<evidence type="ECO:0000313" key="1">
    <source>
        <dbReference type="EMBL" id="GMT27275.1"/>
    </source>
</evidence>